<dbReference type="SUPFAM" id="SSF54197">
    <property type="entry name" value="HIT-like"/>
    <property type="match status" value="1"/>
</dbReference>
<dbReference type="InterPro" id="IPR036265">
    <property type="entry name" value="HIT-like_sf"/>
</dbReference>
<protein>
    <submittedName>
        <fullName evidence="4">Phosphorylase</fullName>
    </submittedName>
</protein>
<dbReference type="PANTHER" id="PTHR38420:SF1">
    <property type="entry name" value="PUTATIVE (AFU_ORTHOLOGUE AFUA_5G14690)-RELATED"/>
    <property type="match status" value="1"/>
</dbReference>
<dbReference type="AlphaFoldDB" id="A0A6C1B473"/>
<evidence type="ECO:0000313" key="5">
    <source>
        <dbReference type="Proteomes" id="UP000501991"/>
    </source>
</evidence>
<evidence type="ECO:0000313" key="4">
    <source>
        <dbReference type="EMBL" id="QID18213.1"/>
    </source>
</evidence>
<dbReference type="Proteomes" id="UP000501991">
    <property type="component" value="Chromosome"/>
</dbReference>
<accession>A0A6C1B473</accession>
<dbReference type="InterPro" id="IPR043171">
    <property type="entry name" value="Ap4A_phos1/2-like"/>
</dbReference>
<feature type="active site" description="Nucleophile" evidence="1">
    <location>
        <position position="147"/>
    </location>
</feature>
<reference evidence="4 5" key="1">
    <citation type="submission" date="2020-02" db="EMBL/GenBank/DDBJ databases">
        <title>Nitrogenibacter mangrovi gen. nov., sp. nov. isolated from mangrove sediment, a denitrifying betaproteobacterium.</title>
        <authorList>
            <person name="Liao H."/>
            <person name="Tian Y."/>
        </authorList>
    </citation>
    <scope>NUCLEOTIDE SEQUENCE [LARGE SCALE GENOMIC DNA]</scope>
    <source>
        <strain evidence="4 5">M9-3-2</strain>
    </source>
</reference>
<evidence type="ECO:0000259" key="3">
    <source>
        <dbReference type="Pfam" id="PF19327"/>
    </source>
</evidence>
<dbReference type="Pfam" id="PF19327">
    <property type="entry name" value="Ap4A_phos_N"/>
    <property type="match status" value="1"/>
</dbReference>
<feature type="domain" description="Ap4A phosphorylase 1/2 N-terminal" evidence="3">
    <location>
        <begin position="10"/>
        <end position="152"/>
    </location>
</feature>
<keyword evidence="5" id="KW-1185">Reference proteome</keyword>
<dbReference type="Pfam" id="PF09830">
    <property type="entry name" value="ATP_transf"/>
    <property type="match status" value="1"/>
</dbReference>
<evidence type="ECO:0000256" key="1">
    <source>
        <dbReference type="PIRSR" id="PIRSR000846-1"/>
    </source>
</evidence>
<dbReference type="PIRSF" id="PIRSF000846">
    <property type="entry name" value="ATP_adenylyltr"/>
    <property type="match status" value="1"/>
</dbReference>
<dbReference type="GO" id="GO:0009117">
    <property type="term" value="P:nucleotide metabolic process"/>
    <property type="evidence" value="ECO:0007669"/>
    <property type="project" value="InterPro"/>
</dbReference>
<feature type="domain" description="ATP adenylyltransferase C-terminal" evidence="2">
    <location>
        <begin position="172"/>
        <end position="277"/>
    </location>
</feature>
<dbReference type="RefSeq" id="WP_173765656.1">
    <property type="nucleotide sequence ID" value="NZ_CP048836.1"/>
</dbReference>
<dbReference type="InterPro" id="IPR045759">
    <property type="entry name" value="Ap4A_phos1/2_N"/>
</dbReference>
<dbReference type="GO" id="GO:0003877">
    <property type="term" value="F:ATP:ADP adenylyltransferase activity"/>
    <property type="evidence" value="ECO:0007669"/>
    <property type="project" value="InterPro"/>
</dbReference>
<dbReference type="InterPro" id="IPR009163">
    <property type="entry name" value="Ap4A_phos1/2"/>
</dbReference>
<dbReference type="KEGG" id="azq:G3580_11545"/>
<sequence length="278" mass="30022">MNQIPPIDLARIDATTREALASHALKPIETEREFVESEGLPFVIKWVSTLADKPRAAKPARGGPHNPFAAPEPALLLGDLPPSHRVLLNKFPVMARHLLVVTQQFEAQSAALSVGDLHALAVLVGGNGGLGFYNGGTVAGASQPHKHLQWIPELPPLAACLPRMLARRAEVFTFRHAFASIDASAWRTPDTGAFLQATYARLLAQAFGSPPAGDPPPYNLLLTRDWMWLVPRRAEFWEDMSINALGFAGSLFVKSRGRFDALKAAGPINALRAVAVPA</sequence>
<organism evidence="4 5">
    <name type="scientific">Nitrogeniibacter mangrovi</name>
    <dbReference type="NCBI Taxonomy" id="2016596"/>
    <lineage>
        <taxon>Bacteria</taxon>
        <taxon>Pseudomonadati</taxon>
        <taxon>Pseudomonadota</taxon>
        <taxon>Betaproteobacteria</taxon>
        <taxon>Rhodocyclales</taxon>
        <taxon>Zoogloeaceae</taxon>
        <taxon>Nitrogeniibacter</taxon>
    </lineage>
</organism>
<proteinExistence type="predicted"/>
<gene>
    <name evidence="4" type="ORF">G3580_11545</name>
</gene>
<dbReference type="GO" id="GO:0005524">
    <property type="term" value="F:ATP binding"/>
    <property type="evidence" value="ECO:0007669"/>
    <property type="project" value="InterPro"/>
</dbReference>
<dbReference type="PANTHER" id="PTHR38420">
    <property type="entry name" value="AP-4-A PHOSPHORYLASE II"/>
    <property type="match status" value="1"/>
</dbReference>
<dbReference type="EMBL" id="CP048836">
    <property type="protein sequence ID" value="QID18213.1"/>
    <property type="molecule type" value="Genomic_DNA"/>
</dbReference>
<dbReference type="InterPro" id="IPR019200">
    <property type="entry name" value="ATP_adenylylTrfase_C"/>
</dbReference>
<dbReference type="Gene3D" id="3.30.428.70">
    <property type="match status" value="1"/>
</dbReference>
<evidence type="ECO:0000259" key="2">
    <source>
        <dbReference type="Pfam" id="PF09830"/>
    </source>
</evidence>
<name>A0A6C1B473_9RHOO</name>